<evidence type="ECO:0000256" key="5">
    <source>
        <dbReference type="ARBA" id="ARBA00022989"/>
    </source>
</evidence>
<keyword evidence="3" id="KW-1003">Cell membrane</keyword>
<reference evidence="8" key="1">
    <citation type="submission" date="2020-10" db="EMBL/GenBank/DDBJ databases">
        <authorList>
            <person name="Gilroy R."/>
        </authorList>
    </citation>
    <scope>NUCLEOTIDE SEQUENCE</scope>
    <source>
        <strain evidence="8">17073</strain>
    </source>
</reference>
<gene>
    <name evidence="8" type="ORF">IAD18_00520</name>
</gene>
<sequence length="250" mass="27874">MGRVKIKRKSTLIDMTAMSDVTVLLLTFFMLTSTFLQKEPVTVKTPSSVSQLAVPASNLVTVLVDPEQHVFISITGAESMPSDTVRMEVLKRAVSTYNKLHKSNPVKLTEQHFKSFAALNMFGCPIAKLPEFLSLTPQEQDLALKPNAKDPNNYAGIPIDGRKEFQSNPNEFQIWMQAYQDVSQDIKCTVEKPDGTLDPDGTAYDLLRQGKVIALKADGTTPYSVVHLVMDNLQTMKMTRFTLMTSLKNE</sequence>
<comment type="caution">
    <text evidence="8">The sequence shown here is derived from an EMBL/GenBank/DDBJ whole genome shotgun (WGS) entry which is preliminary data.</text>
</comment>
<dbReference type="Pfam" id="PF02472">
    <property type="entry name" value="ExbD"/>
    <property type="match status" value="1"/>
</dbReference>
<dbReference type="AlphaFoldDB" id="A0A9D1IKA1"/>
<accession>A0A9D1IKA1</accession>
<keyword evidence="4 7" id="KW-0812">Transmembrane</keyword>
<keyword evidence="5" id="KW-1133">Transmembrane helix</keyword>
<name>A0A9D1IKA1_9BACT</name>
<dbReference type="PANTHER" id="PTHR30558:SF3">
    <property type="entry name" value="BIOPOLYMER TRANSPORT PROTEIN EXBD-RELATED"/>
    <property type="match status" value="1"/>
</dbReference>
<dbReference type="GO" id="GO:0015031">
    <property type="term" value="P:protein transport"/>
    <property type="evidence" value="ECO:0007669"/>
    <property type="project" value="UniProtKB-KW"/>
</dbReference>
<comment type="similarity">
    <text evidence="2 7">Belongs to the ExbD/TolR family.</text>
</comment>
<evidence type="ECO:0000256" key="3">
    <source>
        <dbReference type="ARBA" id="ARBA00022475"/>
    </source>
</evidence>
<evidence type="ECO:0000256" key="7">
    <source>
        <dbReference type="RuleBase" id="RU003879"/>
    </source>
</evidence>
<comment type="subcellular location">
    <subcellularLocation>
        <location evidence="1">Cell membrane</location>
        <topology evidence="1">Single-pass membrane protein</topology>
    </subcellularLocation>
    <subcellularLocation>
        <location evidence="7">Cell membrane</location>
        <topology evidence="7">Single-pass type II membrane protein</topology>
    </subcellularLocation>
</comment>
<proteinExistence type="inferred from homology"/>
<dbReference type="InterPro" id="IPR003400">
    <property type="entry name" value="ExbD"/>
</dbReference>
<dbReference type="PANTHER" id="PTHR30558">
    <property type="entry name" value="EXBD MEMBRANE COMPONENT OF PMF-DRIVEN MACROMOLECULE IMPORT SYSTEM"/>
    <property type="match status" value="1"/>
</dbReference>
<evidence type="ECO:0000256" key="2">
    <source>
        <dbReference type="ARBA" id="ARBA00005811"/>
    </source>
</evidence>
<keyword evidence="6" id="KW-0472">Membrane</keyword>
<organism evidence="8 9">
    <name type="scientific">Candidatus Limisoma intestinavium</name>
    <dbReference type="NCBI Taxonomy" id="2840856"/>
    <lineage>
        <taxon>Bacteria</taxon>
        <taxon>Pseudomonadati</taxon>
        <taxon>Bacteroidota</taxon>
        <taxon>Bacteroidia</taxon>
        <taxon>Bacteroidales</taxon>
        <taxon>Candidatus Limisoma</taxon>
    </lineage>
</organism>
<protein>
    <submittedName>
        <fullName evidence="8">Biopolymer transporter ExbD</fullName>
    </submittedName>
</protein>
<evidence type="ECO:0000313" key="9">
    <source>
        <dbReference type="Proteomes" id="UP000824076"/>
    </source>
</evidence>
<dbReference type="EMBL" id="DVMS01000014">
    <property type="protein sequence ID" value="HIU38136.1"/>
    <property type="molecule type" value="Genomic_DNA"/>
</dbReference>
<dbReference type="GO" id="GO:0022857">
    <property type="term" value="F:transmembrane transporter activity"/>
    <property type="evidence" value="ECO:0007669"/>
    <property type="project" value="InterPro"/>
</dbReference>
<evidence type="ECO:0000256" key="4">
    <source>
        <dbReference type="ARBA" id="ARBA00022692"/>
    </source>
</evidence>
<keyword evidence="7" id="KW-0653">Protein transport</keyword>
<evidence type="ECO:0000256" key="1">
    <source>
        <dbReference type="ARBA" id="ARBA00004162"/>
    </source>
</evidence>
<evidence type="ECO:0000313" key="8">
    <source>
        <dbReference type="EMBL" id="HIU38136.1"/>
    </source>
</evidence>
<dbReference type="GO" id="GO:0005886">
    <property type="term" value="C:plasma membrane"/>
    <property type="evidence" value="ECO:0007669"/>
    <property type="project" value="UniProtKB-SubCell"/>
</dbReference>
<evidence type="ECO:0000256" key="6">
    <source>
        <dbReference type="ARBA" id="ARBA00023136"/>
    </source>
</evidence>
<dbReference type="Proteomes" id="UP000824076">
    <property type="component" value="Unassembled WGS sequence"/>
</dbReference>
<keyword evidence="7" id="KW-0813">Transport</keyword>
<reference evidence="8" key="2">
    <citation type="journal article" date="2021" name="PeerJ">
        <title>Extensive microbial diversity within the chicken gut microbiome revealed by metagenomics and culture.</title>
        <authorList>
            <person name="Gilroy R."/>
            <person name="Ravi A."/>
            <person name="Getino M."/>
            <person name="Pursley I."/>
            <person name="Horton D.L."/>
            <person name="Alikhan N.F."/>
            <person name="Baker D."/>
            <person name="Gharbi K."/>
            <person name="Hall N."/>
            <person name="Watson M."/>
            <person name="Adriaenssens E.M."/>
            <person name="Foster-Nyarko E."/>
            <person name="Jarju S."/>
            <person name="Secka A."/>
            <person name="Antonio M."/>
            <person name="Oren A."/>
            <person name="Chaudhuri R.R."/>
            <person name="La Ragione R."/>
            <person name="Hildebrand F."/>
            <person name="Pallen M.J."/>
        </authorList>
    </citation>
    <scope>NUCLEOTIDE SEQUENCE</scope>
    <source>
        <strain evidence="8">17073</strain>
    </source>
</reference>